<proteinExistence type="predicted"/>
<reference evidence="3" key="1">
    <citation type="journal article" date="2016" name="Genome Biol. Evol.">
        <title>Comparative 'omics' of the Fusarium fujikuroi species complex highlights differences in genetic potential and metabolite synthesis.</title>
        <authorList>
            <person name="Niehaus E.-M."/>
            <person name="Muensterkoetter M."/>
            <person name="Proctor R.H."/>
            <person name="Brown D.W."/>
            <person name="Sharon A."/>
            <person name="Idan Y."/>
            <person name="Oren-Young L."/>
            <person name="Sieber C.M."/>
            <person name="Novak O."/>
            <person name="Pencik A."/>
            <person name="Tarkowska D."/>
            <person name="Hromadova K."/>
            <person name="Freeman S."/>
            <person name="Maymon M."/>
            <person name="Elazar M."/>
            <person name="Youssef S.A."/>
            <person name="El-Shabrawy E.S.M."/>
            <person name="Shalaby A.B.A."/>
            <person name="Houterman P."/>
            <person name="Brock N.L."/>
            <person name="Burkhardt I."/>
            <person name="Tsavkelova E.A."/>
            <person name="Dickschat J.S."/>
            <person name="Galuszka P."/>
            <person name="Gueldener U."/>
            <person name="Tudzynski B."/>
        </authorList>
    </citation>
    <scope>NUCLEOTIDE SEQUENCE [LARGE SCALE GENOMIC DNA]</scope>
    <source>
        <strain evidence="3">MRC7560</strain>
    </source>
</reference>
<organism evidence="2 3">
    <name type="scientific">Fusarium mangiferae</name>
    <name type="common">Mango malformation disease fungus</name>
    <dbReference type="NCBI Taxonomy" id="192010"/>
    <lineage>
        <taxon>Eukaryota</taxon>
        <taxon>Fungi</taxon>
        <taxon>Dikarya</taxon>
        <taxon>Ascomycota</taxon>
        <taxon>Pezizomycotina</taxon>
        <taxon>Sordariomycetes</taxon>
        <taxon>Hypocreomycetidae</taxon>
        <taxon>Hypocreales</taxon>
        <taxon>Nectriaceae</taxon>
        <taxon>Fusarium</taxon>
        <taxon>Fusarium fujikuroi species complex</taxon>
    </lineage>
</organism>
<keyword evidence="1" id="KW-0732">Signal</keyword>
<dbReference type="VEuPathDB" id="FungiDB:FMAN_08671"/>
<keyword evidence="3" id="KW-1185">Reference proteome</keyword>
<dbReference type="RefSeq" id="XP_041680191.1">
    <property type="nucleotide sequence ID" value="XM_041829427.1"/>
</dbReference>
<sequence length="121" mass="13154">MVGITTFWVVTLIRAYIHALEKGYVGTEIRDPNAASVLTSFENGKNVSEVWVGITQHIVGGLGVRTSKGREICHAHATRIHEMTWVLADLPRGSERTTYYGSDAPVGAGALSFRSPSQRGL</sequence>
<accession>A0A1L7T4I2</accession>
<dbReference type="GeneID" id="65087931"/>
<evidence type="ECO:0000313" key="2">
    <source>
        <dbReference type="EMBL" id="CVK90197.1"/>
    </source>
</evidence>
<comment type="caution">
    <text evidence="2">The sequence shown here is derived from an EMBL/GenBank/DDBJ whole genome shotgun (WGS) entry which is preliminary data.</text>
</comment>
<evidence type="ECO:0000256" key="1">
    <source>
        <dbReference type="SAM" id="SignalP"/>
    </source>
</evidence>
<dbReference type="AlphaFoldDB" id="A0A1L7T4I2"/>
<protein>
    <submittedName>
        <fullName evidence="2">Uncharacterized protein</fullName>
    </submittedName>
</protein>
<feature type="chain" id="PRO_5013086457" evidence="1">
    <location>
        <begin position="20"/>
        <end position="121"/>
    </location>
</feature>
<evidence type="ECO:0000313" key="3">
    <source>
        <dbReference type="Proteomes" id="UP000184255"/>
    </source>
</evidence>
<dbReference type="Proteomes" id="UP000184255">
    <property type="component" value="Unassembled WGS sequence"/>
</dbReference>
<gene>
    <name evidence="2" type="ORF">FMAN_08671</name>
</gene>
<name>A0A1L7T4I2_FUSMA</name>
<dbReference type="EMBL" id="FCQH01000004">
    <property type="protein sequence ID" value="CVK90197.1"/>
    <property type="molecule type" value="Genomic_DNA"/>
</dbReference>
<feature type="signal peptide" evidence="1">
    <location>
        <begin position="1"/>
        <end position="19"/>
    </location>
</feature>